<organism evidence="1 2">
    <name type="scientific">Helicocarpus griseus UAMH5409</name>
    <dbReference type="NCBI Taxonomy" id="1447875"/>
    <lineage>
        <taxon>Eukaryota</taxon>
        <taxon>Fungi</taxon>
        <taxon>Dikarya</taxon>
        <taxon>Ascomycota</taxon>
        <taxon>Pezizomycotina</taxon>
        <taxon>Eurotiomycetes</taxon>
        <taxon>Eurotiomycetidae</taxon>
        <taxon>Onygenales</taxon>
        <taxon>Ajellomycetaceae</taxon>
        <taxon>Helicocarpus</taxon>
    </lineage>
</organism>
<protein>
    <recommendedName>
        <fullName evidence="3">Killer toxin Kp4 domain-containing protein</fullName>
    </recommendedName>
</protein>
<sequence length="151" mass="15691">MRYTATFAISIAALASKRAEATPDTLKLPLFNGAEVVAATVEGSVKAHAAAGESFSCAGSTLCGSSLSAGECDAAYRIIDANHRYFTGSGATQTGVCYGNCGIFVEGGNCDLSGREMIDGYNQLRDHGCRICGSKTYDDGCRLTVNYVTGC</sequence>
<dbReference type="GO" id="GO:0005576">
    <property type="term" value="C:extracellular region"/>
    <property type="evidence" value="ECO:0007669"/>
    <property type="project" value="InterPro"/>
</dbReference>
<dbReference type="InterPro" id="IPR011329">
    <property type="entry name" value="Killer_tox_Kp4/SMK"/>
</dbReference>
<keyword evidence="2" id="KW-1185">Reference proteome</keyword>
<dbReference type="OrthoDB" id="1896086at2759"/>
<dbReference type="STRING" id="1447875.A0A2B7Y9A3"/>
<dbReference type="Gene3D" id="3.30.430.10">
    <property type="entry name" value="Killer Toxin P4, subunit A"/>
    <property type="match status" value="1"/>
</dbReference>
<gene>
    <name evidence="1" type="ORF">AJ79_01031</name>
</gene>
<evidence type="ECO:0000313" key="2">
    <source>
        <dbReference type="Proteomes" id="UP000223968"/>
    </source>
</evidence>
<dbReference type="AlphaFoldDB" id="A0A2B7Y9A3"/>
<dbReference type="Pfam" id="PF15474">
    <property type="entry name" value="MU117"/>
    <property type="match status" value="1"/>
</dbReference>
<dbReference type="InterPro" id="IPR029167">
    <property type="entry name" value="Mug117"/>
</dbReference>
<evidence type="ECO:0000313" key="1">
    <source>
        <dbReference type="EMBL" id="PGH17669.1"/>
    </source>
</evidence>
<evidence type="ECO:0008006" key="3">
    <source>
        <dbReference type="Google" id="ProtNLM"/>
    </source>
</evidence>
<dbReference type="EMBL" id="PDNB01000009">
    <property type="protein sequence ID" value="PGH17669.1"/>
    <property type="molecule type" value="Genomic_DNA"/>
</dbReference>
<name>A0A2B7Y9A3_9EURO</name>
<dbReference type="Proteomes" id="UP000223968">
    <property type="component" value="Unassembled WGS sequence"/>
</dbReference>
<accession>A0A2B7Y9A3</accession>
<dbReference type="SUPFAM" id="SSF55221">
    <property type="entry name" value="Yeast killer toxins"/>
    <property type="match status" value="1"/>
</dbReference>
<reference evidence="1 2" key="1">
    <citation type="submission" date="2017-10" db="EMBL/GenBank/DDBJ databases">
        <title>Comparative genomics in systemic dimorphic fungi from Ajellomycetaceae.</title>
        <authorList>
            <person name="Munoz J.F."/>
            <person name="Mcewen J.G."/>
            <person name="Clay O.K."/>
            <person name="Cuomo C.A."/>
        </authorList>
    </citation>
    <scope>NUCLEOTIDE SEQUENCE [LARGE SCALE GENOMIC DNA]</scope>
    <source>
        <strain evidence="1 2">UAMH5409</strain>
    </source>
</reference>
<comment type="caution">
    <text evidence="1">The sequence shown here is derived from an EMBL/GenBank/DDBJ whole genome shotgun (WGS) entry which is preliminary data.</text>
</comment>
<proteinExistence type="predicted"/>